<name>A0A972F7E7_9RHOO</name>
<feature type="domain" description="SAF" evidence="1">
    <location>
        <begin position="53"/>
        <end position="117"/>
    </location>
</feature>
<dbReference type="EMBL" id="WTVM01000028">
    <property type="protein sequence ID" value="NMG02660.1"/>
    <property type="molecule type" value="Genomic_DNA"/>
</dbReference>
<comment type="caution">
    <text evidence="2">The sequence shown here is derived from an EMBL/GenBank/DDBJ whole genome shotgun (WGS) entry which is preliminary data.</text>
</comment>
<protein>
    <submittedName>
        <fullName evidence="2">Flp pilus assembly protein CpaB</fullName>
    </submittedName>
</protein>
<dbReference type="NCBIfam" id="TIGR03177">
    <property type="entry name" value="pilus_cpaB"/>
    <property type="match status" value="1"/>
</dbReference>
<evidence type="ECO:0000259" key="1">
    <source>
        <dbReference type="SMART" id="SM00858"/>
    </source>
</evidence>
<dbReference type="InterPro" id="IPR013974">
    <property type="entry name" value="SAF"/>
</dbReference>
<dbReference type="RefSeq" id="WP_168987444.1">
    <property type="nucleotide sequence ID" value="NZ_CAWPHM010000210.1"/>
</dbReference>
<dbReference type="CDD" id="cd11614">
    <property type="entry name" value="SAF_CpaB_FlgA_like"/>
    <property type="match status" value="1"/>
</dbReference>
<reference evidence="2" key="1">
    <citation type="submission" date="2019-12" db="EMBL/GenBank/DDBJ databases">
        <title>Comparative genomics gives insights into the taxonomy of the Azoarcus-Aromatoleum group and reveals separate origins of nif in the plant-associated Azoarcus and non-plant-associated Aromatoleum sub-groups.</title>
        <authorList>
            <person name="Lafos M."/>
            <person name="Maluk M."/>
            <person name="Batista M."/>
            <person name="Junghare M."/>
            <person name="Carmona M."/>
            <person name="Faoro H."/>
            <person name="Cruz L.M."/>
            <person name="Battistoni F."/>
            <person name="De Souza E."/>
            <person name="Pedrosa F."/>
            <person name="Chen W.-M."/>
            <person name="Poole P.S."/>
            <person name="Dixon R.A."/>
            <person name="James E.K."/>
        </authorList>
    </citation>
    <scope>NUCLEOTIDE SEQUENCE</scope>
    <source>
        <strain evidence="2">NSC3</strain>
    </source>
</reference>
<organism evidence="2 3">
    <name type="scientific">Azoarcus taiwanensis</name>
    <dbReference type="NCBI Taxonomy" id="666964"/>
    <lineage>
        <taxon>Bacteria</taxon>
        <taxon>Pseudomonadati</taxon>
        <taxon>Pseudomonadota</taxon>
        <taxon>Betaproteobacteria</taxon>
        <taxon>Rhodocyclales</taxon>
        <taxon>Zoogloeaceae</taxon>
        <taxon>Azoarcus</taxon>
    </lineage>
</organism>
<dbReference type="Pfam" id="PF08666">
    <property type="entry name" value="SAF"/>
    <property type="match status" value="1"/>
</dbReference>
<dbReference type="Proteomes" id="UP000599523">
    <property type="component" value="Unassembled WGS sequence"/>
</dbReference>
<sequence length="284" mass="30231">MTTNTQAPPRPRKNWLVLLVALILGGLAAWAASNYLSQRMAEIEARAQQTDTVQVVVAKSNLSRGAQITPDTVAVREVPREWVHSGAITPDQYSRAEGGTLAYPASAGEPIIWAQLEGRRAPTFSARLQAGQRAVTVPVDEISSLSGMVEPGDLIDIVVSVRNDNRNFTFALLQSVPVLATGSRVNLDERDADGRPRSYTTITLDTTPEDAKRIIAAREIGRVTALLRAPGDLATVSAEIAEARSLLGLPSTNGGGISSVPVIYGGGPITNGLHMMSRNGDETD</sequence>
<gene>
    <name evidence="2" type="primary">cpaB</name>
    <name evidence="2" type="ORF">GPA21_06705</name>
</gene>
<dbReference type="SMART" id="SM00858">
    <property type="entry name" value="SAF"/>
    <property type="match status" value="1"/>
</dbReference>
<proteinExistence type="predicted"/>
<dbReference type="InterPro" id="IPR017592">
    <property type="entry name" value="Pilus_assmbl_Flp-typ_CpaB"/>
</dbReference>
<accession>A0A972F7E7</accession>
<keyword evidence="3" id="KW-1185">Reference proteome</keyword>
<dbReference type="Pfam" id="PF16976">
    <property type="entry name" value="RcpC"/>
    <property type="match status" value="1"/>
</dbReference>
<dbReference type="AlphaFoldDB" id="A0A972F7E7"/>
<evidence type="ECO:0000313" key="2">
    <source>
        <dbReference type="EMBL" id="NMG02660.1"/>
    </source>
</evidence>
<dbReference type="InterPro" id="IPR031571">
    <property type="entry name" value="RcpC_dom"/>
</dbReference>
<evidence type="ECO:0000313" key="3">
    <source>
        <dbReference type="Proteomes" id="UP000599523"/>
    </source>
</evidence>